<feature type="transmembrane region" description="Helical" evidence="6">
    <location>
        <begin position="222"/>
        <end position="245"/>
    </location>
</feature>
<dbReference type="Proteomes" id="UP001139179">
    <property type="component" value="Unassembled WGS sequence"/>
</dbReference>
<keyword evidence="3 6" id="KW-0812">Transmembrane</keyword>
<keyword evidence="4 6" id="KW-1133">Transmembrane helix</keyword>
<reference evidence="8" key="1">
    <citation type="submission" date="2022-05" db="EMBL/GenBank/DDBJ databases">
        <title>Comparative Genomics of Spacecraft Associated Microbes.</title>
        <authorList>
            <person name="Tran M.T."/>
            <person name="Wright A."/>
            <person name="Seuylemezian A."/>
            <person name="Eisen J."/>
            <person name="Coil D."/>
        </authorList>
    </citation>
    <scope>NUCLEOTIDE SEQUENCE</scope>
    <source>
        <strain evidence="8">214.1.1</strain>
    </source>
</reference>
<evidence type="ECO:0000256" key="2">
    <source>
        <dbReference type="ARBA" id="ARBA00022475"/>
    </source>
</evidence>
<keyword evidence="9" id="KW-1185">Reference proteome</keyword>
<evidence type="ECO:0000313" key="9">
    <source>
        <dbReference type="Proteomes" id="UP001139179"/>
    </source>
</evidence>
<gene>
    <name evidence="8" type="ORF">M3202_17465</name>
</gene>
<keyword evidence="5 6" id="KW-0472">Membrane</keyword>
<feature type="transmembrane region" description="Helical" evidence="6">
    <location>
        <begin position="301"/>
        <end position="328"/>
    </location>
</feature>
<feature type="transmembrane region" description="Helical" evidence="6">
    <location>
        <begin position="20"/>
        <end position="41"/>
    </location>
</feature>
<dbReference type="Gene3D" id="3.40.1710.10">
    <property type="entry name" value="abc type-2 transporter like domain"/>
    <property type="match status" value="1"/>
</dbReference>
<evidence type="ECO:0000313" key="8">
    <source>
        <dbReference type="EMBL" id="MCM3715848.1"/>
    </source>
</evidence>
<proteinExistence type="predicted"/>
<name>A0A9X2DSW5_9BACI</name>
<sequence>MIDMLKKDFLTLIRDRTELLILLFMPILLITILGFALKGVMEGDVAQFEIKAAIVQHDQAEHGIERFHTMLDERDYPENVAAEWTELAAEVSPYQLLTGLFDDHLGGAVELIAMEPDEAGSALTEGEIAAVLTIPENFTFDSLQKMLLNEGDGSQLEITVHEYGSIYAGIFSDIIDRFVNHLNFETALAFAVGERTDFSAEALRPGGIETVTEREPVTSFQYYTIGMAVMFVLYVGATLSSKAFVEKKQHALNRILLSGISVYKYLAGKCISAVVISYIQTVILFGFSALAFGGYQHTAEFWLGLGLIAFIVSICIGAIAVLLTTIVIRFESDTVSHIFAGGMVSLFAFVGGSFFPTAVLPEFVTAIGGWTPNGAALTAYLQLMQGFAMSELLVPLSRIAGFALLLLIASVMIYPGRSMSS</sequence>
<feature type="transmembrane region" description="Helical" evidence="6">
    <location>
        <begin position="392"/>
        <end position="414"/>
    </location>
</feature>
<dbReference type="AlphaFoldDB" id="A0A9X2DSW5"/>
<feature type="transmembrane region" description="Helical" evidence="6">
    <location>
        <begin position="266"/>
        <end position="295"/>
    </location>
</feature>
<evidence type="ECO:0000256" key="6">
    <source>
        <dbReference type="SAM" id="Phobius"/>
    </source>
</evidence>
<protein>
    <submittedName>
        <fullName evidence="8">ABC transporter permease</fullName>
    </submittedName>
</protein>
<dbReference type="RefSeq" id="WP_251224547.1">
    <property type="nucleotide sequence ID" value="NZ_JAMBOL010000022.1"/>
</dbReference>
<dbReference type="Pfam" id="PF12698">
    <property type="entry name" value="ABC2_membrane_3"/>
    <property type="match status" value="1"/>
</dbReference>
<dbReference type="InterPro" id="IPR013525">
    <property type="entry name" value="ABC2_TM"/>
</dbReference>
<organism evidence="8 9">
    <name type="scientific">Halalkalibacter oceani</name>
    <dbReference type="NCBI Taxonomy" id="1653776"/>
    <lineage>
        <taxon>Bacteria</taxon>
        <taxon>Bacillati</taxon>
        <taxon>Bacillota</taxon>
        <taxon>Bacilli</taxon>
        <taxon>Bacillales</taxon>
        <taxon>Bacillaceae</taxon>
        <taxon>Halalkalibacter</taxon>
    </lineage>
</organism>
<dbReference type="PANTHER" id="PTHR30294:SF29">
    <property type="entry name" value="MULTIDRUG ABC TRANSPORTER PERMEASE YBHS-RELATED"/>
    <property type="match status" value="1"/>
</dbReference>
<dbReference type="PANTHER" id="PTHR30294">
    <property type="entry name" value="MEMBRANE COMPONENT OF ABC TRANSPORTER YHHJ-RELATED"/>
    <property type="match status" value="1"/>
</dbReference>
<evidence type="ECO:0000256" key="5">
    <source>
        <dbReference type="ARBA" id="ARBA00023136"/>
    </source>
</evidence>
<dbReference type="GO" id="GO:0005886">
    <property type="term" value="C:plasma membrane"/>
    <property type="evidence" value="ECO:0007669"/>
    <property type="project" value="UniProtKB-SubCell"/>
</dbReference>
<feature type="transmembrane region" description="Helical" evidence="6">
    <location>
        <begin position="335"/>
        <end position="355"/>
    </location>
</feature>
<comment type="subcellular location">
    <subcellularLocation>
        <location evidence="1">Cell membrane</location>
        <topology evidence="1">Multi-pass membrane protein</topology>
    </subcellularLocation>
</comment>
<evidence type="ECO:0000256" key="1">
    <source>
        <dbReference type="ARBA" id="ARBA00004651"/>
    </source>
</evidence>
<dbReference type="InterPro" id="IPR051449">
    <property type="entry name" value="ABC-2_transporter_component"/>
</dbReference>
<feature type="domain" description="ABC-2 type transporter transmembrane" evidence="7">
    <location>
        <begin position="20"/>
        <end position="411"/>
    </location>
</feature>
<comment type="caution">
    <text evidence="8">The sequence shown here is derived from an EMBL/GenBank/DDBJ whole genome shotgun (WGS) entry which is preliminary data.</text>
</comment>
<keyword evidence="2" id="KW-1003">Cell membrane</keyword>
<accession>A0A9X2DSW5</accession>
<evidence type="ECO:0000256" key="3">
    <source>
        <dbReference type="ARBA" id="ARBA00022692"/>
    </source>
</evidence>
<dbReference type="GO" id="GO:0140359">
    <property type="term" value="F:ABC-type transporter activity"/>
    <property type="evidence" value="ECO:0007669"/>
    <property type="project" value="InterPro"/>
</dbReference>
<evidence type="ECO:0000256" key="4">
    <source>
        <dbReference type="ARBA" id="ARBA00022989"/>
    </source>
</evidence>
<dbReference type="EMBL" id="JAMBOL010000022">
    <property type="protein sequence ID" value="MCM3715848.1"/>
    <property type="molecule type" value="Genomic_DNA"/>
</dbReference>
<evidence type="ECO:0000259" key="7">
    <source>
        <dbReference type="Pfam" id="PF12698"/>
    </source>
</evidence>